<dbReference type="EMBL" id="OOIP01000004">
    <property type="protein sequence ID" value="SPO36300.1"/>
    <property type="molecule type" value="Genomic_DNA"/>
</dbReference>
<reference evidence="4 5" key="1">
    <citation type="submission" date="2018-03" db="EMBL/GenBank/DDBJ databases">
        <authorList>
            <person name="Guldener U."/>
        </authorList>
    </citation>
    <scope>NUCLEOTIDE SEQUENCE [LARGE SCALE GENOMIC DNA]</scope>
    <source>
        <strain evidence="4 5">DAOM196992</strain>
    </source>
</reference>
<name>A0A5C3EWQ9_9BASI</name>
<evidence type="ECO:0000256" key="1">
    <source>
        <dbReference type="ARBA" id="ARBA00022737"/>
    </source>
</evidence>
<keyword evidence="5" id="KW-1185">Reference proteome</keyword>
<dbReference type="PANTHER" id="PTHR22904:SF523">
    <property type="entry name" value="STRESS-INDUCED-PHOSPHOPROTEIN 1"/>
    <property type="match status" value="1"/>
</dbReference>
<evidence type="ECO:0000313" key="5">
    <source>
        <dbReference type="Proteomes" id="UP000323386"/>
    </source>
</evidence>
<accession>A0A5C3EWQ9</accession>
<protein>
    <submittedName>
        <fullName evidence="4">Uncharacterized protein</fullName>
    </submittedName>
</protein>
<dbReference type="OrthoDB" id="433738at2759"/>
<dbReference type="PROSITE" id="PS50005">
    <property type="entry name" value="TPR"/>
    <property type="match status" value="1"/>
</dbReference>
<dbReference type="AlphaFoldDB" id="A0A5C3EWQ9"/>
<dbReference type="GO" id="GO:0051879">
    <property type="term" value="F:Hsp90 protein binding"/>
    <property type="evidence" value="ECO:0007669"/>
    <property type="project" value="TreeGrafter"/>
</dbReference>
<sequence length="210" mass="22602">MAQPGAPPAPTEEQLAIADANFQAVPLAIDSESGTLQSPVPGLDLTILNALIRSVRGLPPNVPFPPPPNVVPPQRSMAINQAKEQGNAAFRKQDWAEAIRMYTLAVDVAASRPLWEANQVARDELSLCLANRSAAFFGCGDYIGALCDADAVVKLKKPWSKGHYRKGKALTALKRYQEARDAYELGLQFDPDNADLKQAVNDLPTGIAAE</sequence>
<evidence type="ECO:0000256" key="2">
    <source>
        <dbReference type="ARBA" id="ARBA00022803"/>
    </source>
</evidence>
<proteinExistence type="predicted"/>
<dbReference type="Pfam" id="PF00515">
    <property type="entry name" value="TPR_1"/>
    <property type="match status" value="1"/>
</dbReference>
<dbReference type="SMART" id="SM00028">
    <property type="entry name" value="TPR"/>
    <property type="match status" value="2"/>
</dbReference>
<evidence type="ECO:0000313" key="4">
    <source>
        <dbReference type="EMBL" id="SPO36300.1"/>
    </source>
</evidence>
<dbReference type="Proteomes" id="UP000323386">
    <property type="component" value="Unassembled WGS sequence"/>
</dbReference>
<gene>
    <name evidence="4" type="ORF">PSFLO_01771</name>
</gene>
<keyword evidence="2 3" id="KW-0802">TPR repeat</keyword>
<dbReference type="PANTHER" id="PTHR22904">
    <property type="entry name" value="TPR REPEAT CONTAINING PROTEIN"/>
    <property type="match status" value="1"/>
</dbReference>
<dbReference type="Gene3D" id="1.25.40.10">
    <property type="entry name" value="Tetratricopeptide repeat domain"/>
    <property type="match status" value="1"/>
</dbReference>
<dbReference type="SUPFAM" id="SSF48452">
    <property type="entry name" value="TPR-like"/>
    <property type="match status" value="1"/>
</dbReference>
<evidence type="ECO:0000256" key="3">
    <source>
        <dbReference type="PROSITE-ProRule" id="PRU00339"/>
    </source>
</evidence>
<feature type="repeat" description="TPR" evidence="3">
    <location>
        <begin position="160"/>
        <end position="193"/>
    </location>
</feature>
<dbReference type="InterPro" id="IPR011990">
    <property type="entry name" value="TPR-like_helical_dom_sf"/>
</dbReference>
<dbReference type="InterPro" id="IPR019734">
    <property type="entry name" value="TPR_rpt"/>
</dbReference>
<keyword evidence="1" id="KW-0677">Repeat</keyword>
<organism evidence="4 5">
    <name type="scientific">Pseudozyma flocculosa</name>
    <dbReference type="NCBI Taxonomy" id="84751"/>
    <lineage>
        <taxon>Eukaryota</taxon>
        <taxon>Fungi</taxon>
        <taxon>Dikarya</taxon>
        <taxon>Basidiomycota</taxon>
        <taxon>Ustilaginomycotina</taxon>
        <taxon>Ustilaginomycetes</taxon>
        <taxon>Ustilaginales</taxon>
        <taxon>Ustilaginaceae</taxon>
        <taxon>Pseudozyma</taxon>
    </lineage>
</organism>